<dbReference type="InterPro" id="IPR008638">
    <property type="entry name" value="FhaB/CdiA-like_TPS"/>
</dbReference>
<name>A0A926VE70_9CYAN</name>
<reference evidence="3" key="1">
    <citation type="journal article" date="2015" name="ISME J.">
        <title>Draft Genome Sequence of Streptomyces incarnatus NRRL8089, which Produces the Nucleoside Antibiotic Sinefungin.</title>
        <authorList>
            <person name="Oshima K."/>
            <person name="Hattori M."/>
            <person name="Shimizu H."/>
            <person name="Fukuda K."/>
            <person name="Nemoto M."/>
            <person name="Inagaki K."/>
            <person name="Tamura T."/>
        </authorList>
    </citation>
    <scope>NUCLEOTIDE SEQUENCE</scope>
    <source>
        <strain evidence="3">FACHB-1375</strain>
    </source>
</reference>
<dbReference type="AlphaFoldDB" id="A0A926VE70"/>
<dbReference type="Gene3D" id="2.160.20.10">
    <property type="entry name" value="Single-stranded right-handed beta-helix, Pectin lyase-like"/>
    <property type="match status" value="2"/>
</dbReference>
<dbReference type="Proteomes" id="UP000641646">
    <property type="component" value="Unassembled WGS sequence"/>
</dbReference>
<protein>
    <submittedName>
        <fullName evidence="3">Filamentous hemagglutinin N-terminal domain-containing protein</fullName>
    </submittedName>
</protein>
<accession>A0A926VE70</accession>
<feature type="signal peptide" evidence="1">
    <location>
        <begin position="1"/>
        <end position="35"/>
    </location>
</feature>
<dbReference type="Pfam" id="PF05860">
    <property type="entry name" value="TPS"/>
    <property type="match status" value="1"/>
</dbReference>
<keyword evidence="4" id="KW-1185">Reference proteome</keyword>
<dbReference type="EMBL" id="JACJPW010000019">
    <property type="protein sequence ID" value="MBD2181332.1"/>
    <property type="molecule type" value="Genomic_DNA"/>
</dbReference>
<organism evidence="3 4">
    <name type="scientific">Aerosakkonema funiforme FACHB-1375</name>
    <dbReference type="NCBI Taxonomy" id="2949571"/>
    <lineage>
        <taxon>Bacteria</taxon>
        <taxon>Bacillati</taxon>
        <taxon>Cyanobacteriota</taxon>
        <taxon>Cyanophyceae</taxon>
        <taxon>Oscillatoriophycideae</taxon>
        <taxon>Aerosakkonematales</taxon>
        <taxon>Aerosakkonemataceae</taxon>
        <taxon>Aerosakkonema</taxon>
    </lineage>
</organism>
<dbReference type="InterPro" id="IPR012334">
    <property type="entry name" value="Pectin_lyas_fold"/>
</dbReference>
<comment type="caution">
    <text evidence="3">The sequence shown here is derived from an EMBL/GenBank/DDBJ whole genome shotgun (WGS) entry which is preliminary data.</text>
</comment>
<evidence type="ECO:0000313" key="3">
    <source>
        <dbReference type="EMBL" id="MBD2181332.1"/>
    </source>
</evidence>
<evidence type="ECO:0000259" key="2">
    <source>
        <dbReference type="SMART" id="SM00912"/>
    </source>
</evidence>
<evidence type="ECO:0000256" key="1">
    <source>
        <dbReference type="SAM" id="SignalP"/>
    </source>
</evidence>
<dbReference type="NCBIfam" id="TIGR01901">
    <property type="entry name" value="adhes_NPXG"/>
    <property type="match status" value="1"/>
</dbReference>
<feature type="domain" description="Filamentous haemagglutinin FhaB/tRNA nuclease CdiA-like TPS" evidence="2">
    <location>
        <begin position="40"/>
        <end position="151"/>
    </location>
</feature>
<proteinExistence type="predicted"/>
<keyword evidence="1" id="KW-0732">Signal</keyword>
<evidence type="ECO:0000313" key="4">
    <source>
        <dbReference type="Proteomes" id="UP000641646"/>
    </source>
</evidence>
<feature type="chain" id="PRO_5037164873" evidence="1">
    <location>
        <begin position="36"/>
        <end position="958"/>
    </location>
</feature>
<dbReference type="SUPFAM" id="SSF51126">
    <property type="entry name" value="Pectin lyase-like"/>
    <property type="match status" value="3"/>
</dbReference>
<reference evidence="3" key="2">
    <citation type="submission" date="2020-08" db="EMBL/GenBank/DDBJ databases">
        <authorList>
            <person name="Chen M."/>
            <person name="Teng W."/>
            <person name="Zhao L."/>
            <person name="Hu C."/>
            <person name="Zhou Y."/>
            <person name="Han B."/>
            <person name="Song L."/>
            <person name="Shu W."/>
        </authorList>
    </citation>
    <scope>NUCLEOTIDE SEQUENCE</scope>
    <source>
        <strain evidence="3">FACHB-1375</strain>
    </source>
</reference>
<sequence>MTTDYTVNKRKLVLRSLIVATTLSCLWLFSTNATAQIVPDTTLPLNSIVIPDGNSIRIEGGTTAGGNLFHSFQEFSVPTGKEAFFNNSLDIQNIFSRVTGSNISNIDGLIRANGVANLFLINPNGIIFGQNAQLNIGGSFTASTADGITLGEKGFFSAKDISNSSLLSVQPGALFTNAVRNSPAQLVNRGNLAVAPGQNLTLQGDEVTVTGSLTALGGNLILKSNSNISFTDSLVTNTNIGVTEHGSIQLQGQNISLERSQILARTISNQPASDINVEATGNITISGFSPPDPNQNPLTQLLNSRIASETYGAGAGGNINVAAAQINLIDGGQISTLVAPQATGNGGKITVNSNAITAIRANAFNPLFPSGIVSYTLGAGRGGDVDIAASRINLSDGGAILSLVRGTGRGGDLKVNVSESVEATGLNPLAPQLFSGIASLTLGKGDSGNLNLSSPQLRVLEGAKVGSVSLSQFIGEPLPGAGEGNAGDVTVNATQVEVVGSSPLARDNITGIFNVITGSGNGGNLSLTTETLSIREGAGVASGVAQSIFTFGQPLPNSGTGNGGNLTVSASQFIEVIGSSPSLVVPSQLGTATLGKGNGGIAVITTPQLRLIDGGIVDSTTGASGNGGKMTIDASEIFISGTAPDNFPAGVEGSAVVFNRAIQQNFFLPQELTGNTGEITVNTQRLTIQNGGQIRVRHEGNGDAGKLTINADTIRLDRQGQINATTAFGLGGEISLNVNSLLLLRNGSAITATALGGAGNGGNLNINSQFIVAMPLENSDITANAKAGSGGRVSIAATGIFGTQFRDNLTGQSDITATSDLGPQFSGVVEINTPDINASSGLVELSANFEDVDKSIVASCAASVGNSFTITGNGGLPDDPTQALRGRAVWRDVRLVVVGESGRRGERQSGRAALIPDTPIVEATGWRVNLRGEMELVANASAMILGSSWYNPPGCAGR</sequence>
<dbReference type="SMART" id="SM00912">
    <property type="entry name" value="Haemagg_act"/>
    <property type="match status" value="1"/>
</dbReference>
<gene>
    <name evidence="3" type="ORF">H6G03_09470</name>
</gene>
<dbReference type="InterPro" id="IPR011050">
    <property type="entry name" value="Pectin_lyase_fold/virulence"/>
</dbReference>